<keyword evidence="3" id="KW-1185">Reference proteome</keyword>
<dbReference type="OrthoDB" id="5191307at2"/>
<keyword evidence="1" id="KW-1133">Transmembrane helix</keyword>
<accession>A0A344LK54</accession>
<gene>
    <name evidence="2" type="ORF">A4R43_12230</name>
</gene>
<evidence type="ECO:0008006" key="4">
    <source>
        <dbReference type="Google" id="ProtNLM"/>
    </source>
</evidence>
<evidence type="ECO:0000256" key="1">
    <source>
        <dbReference type="SAM" id="Phobius"/>
    </source>
</evidence>
<protein>
    <recommendedName>
        <fullName evidence="4">Type VII secretion protein EccE</fullName>
    </recommendedName>
</protein>
<dbReference type="Proteomes" id="UP000250434">
    <property type="component" value="Chromosome"/>
</dbReference>
<feature type="transmembrane region" description="Helical" evidence="1">
    <location>
        <begin position="19"/>
        <end position="36"/>
    </location>
</feature>
<proteinExistence type="predicted"/>
<keyword evidence="1" id="KW-0812">Transmembrane</keyword>
<dbReference type="KEGG" id="aab:A4R43_12230"/>
<feature type="transmembrane region" description="Helical" evidence="1">
    <location>
        <begin position="42"/>
        <end position="61"/>
    </location>
</feature>
<evidence type="ECO:0000313" key="3">
    <source>
        <dbReference type="Proteomes" id="UP000250434"/>
    </source>
</evidence>
<organism evidence="2 3">
    <name type="scientific">Amycolatopsis albispora</name>
    <dbReference type="NCBI Taxonomy" id="1804986"/>
    <lineage>
        <taxon>Bacteria</taxon>
        <taxon>Bacillati</taxon>
        <taxon>Actinomycetota</taxon>
        <taxon>Actinomycetes</taxon>
        <taxon>Pseudonocardiales</taxon>
        <taxon>Pseudonocardiaceae</taxon>
        <taxon>Amycolatopsis</taxon>
    </lineage>
</organism>
<sequence length="354" mass="37525">MQPPPPPPPARRRPLELPVLRIVCWQLALVLVVLAIGRPWPVATGLLLAAAILLTWTAVRVRGRWLSDELMSTARLLARRRTRELPETGGAAALLSGLAPSAGVRTVELAGIPTGVISRFEELLAVLRPVDIAPVALARFALSGAPLADISDTSTDTGTTLPAVRAQLVLHRGPRPAEETRAWLAVRMLREPNFAEDGELLVALGNTVRKLHRKLRGAGLAAAALTEAELLATLVGLSHTGPGRGSLREERRYWRAGPVAQVGLRLSGLGTRPLPARLDVLHRLLAAVPGVACTISITLPEHTGVLRVAATADAVVDAAADRLLRLPVPGVRLDRMDNQHALAVAASLPIGGNP</sequence>
<dbReference type="EMBL" id="CP015163">
    <property type="protein sequence ID" value="AXB48428.1"/>
    <property type="molecule type" value="Genomic_DNA"/>
</dbReference>
<keyword evidence="1" id="KW-0472">Membrane</keyword>
<dbReference type="AlphaFoldDB" id="A0A344LK54"/>
<evidence type="ECO:0000313" key="2">
    <source>
        <dbReference type="EMBL" id="AXB48428.1"/>
    </source>
</evidence>
<reference evidence="2 3" key="1">
    <citation type="submission" date="2016-04" db="EMBL/GenBank/DDBJ databases">
        <title>Complete genome sequence and analysis of deep-sea sediment isolate, Amycolatopsis sp. WP1.</title>
        <authorList>
            <person name="Wang H."/>
            <person name="Chen S."/>
            <person name="Wu Q."/>
        </authorList>
    </citation>
    <scope>NUCLEOTIDE SEQUENCE [LARGE SCALE GENOMIC DNA]</scope>
    <source>
        <strain evidence="2 3">WP1</strain>
    </source>
</reference>
<name>A0A344LK54_9PSEU</name>